<organism evidence="2 3">
    <name type="scientific">Lasiosphaeris hirsuta</name>
    <dbReference type="NCBI Taxonomy" id="260670"/>
    <lineage>
        <taxon>Eukaryota</taxon>
        <taxon>Fungi</taxon>
        <taxon>Dikarya</taxon>
        <taxon>Ascomycota</taxon>
        <taxon>Pezizomycotina</taxon>
        <taxon>Sordariomycetes</taxon>
        <taxon>Sordariomycetidae</taxon>
        <taxon>Sordariales</taxon>
        <taxon>Lasiosphaeriaceae</taxon>
        <taxon>Lasiosphaeris</taxon>
    </lineage>
</organism>
<dbReference type="EMBL" id="JAUKUA010000006">
    <property type="protein sequence ID" value="KAK0707795.1"/>
    <property type="molecule type" value="Genomic_DNA"/>
</dbReference>
<keyword evidence="1" id="KW-1133">Transmembrane helix</keyword>
<dbReference type="Proteomes" id="UP001172102">
    <property type="component" value="Unassembled WGS sequence"/>
</dbReference>
<dbReference type="PANTHER" id="PTHR35896">
    <property type="entry name" value="IG-LIKE DOMAIN-CONTAINING PROTEIN"/>
    <property type="match status" value="1"/>
</dbReference>
<keyword evidence="3" id="KW-1185">Reference proteome</keyword>
<proteinExistence type="predicted"/>
<comment type="caution">
    <text evidence="2">The sequence shown here is derived from an EMBL/GenBank/DDBJ whole genome shotgun (WGS) entry which is preliminary data.</text>
</comment>
<evidence type="ECO:0000313" key="3">
    <source>
        <dbReference type="Proteomes" id="UP001172102"/>
    </source>
</evidence>
<feature type="transmembrane region" description="Helical" evidence="1">
    <location>
        <begin position="35"/>
        <end position="52"/>
    </location>
</feature>
<dbReference type="PANTHER" id="PTHR35896:SF3">
    <property type="entry name" value="MAJOR FACILITATOR SUPERFAMILY TRANSPORTER"/>
    <property type="match status" value="1"/>
</dbReference>
<evidence type="ECO:0000256" key="1">
    <source>
        <dbReference type="SAM" id="Phobius"/>
    </source>
</evidence>
<protein>
    <submittedName>
        <fullName evidence="2">Uncharacterized protein</fullName>
    </submittedName>
</protein>
<evidence type="ECO:0000313" key="2">
    <source>
        <dbReference type="EMBL" id="KAK0707795.1"/>
    </source>
</evidence>
<name>A0AA40DLQ5_9PEZI</name>
<dbReference type="AlphaFoldDB" id="A0AA40DLQ5"/>
<sequence length="211" mass="24269">MYDTNDDAKMEEVHLADEHRLPKNADPWATSRSQILLTCLCTSVFWWLVFSFQSDFMSQRHMSTKTLSCGNSTAEARALGCKFDPLSFLWVPEPCFDSETNEAYQKAVNWHGYNDAEGKEMLDLDTMSERVEPFKYFTSIREHAIHCAYVWQKQHRGYLRGGLYLDDNSASFHHTRHCSEVLMHTTDLDPKGLGNFTTETTVGFSSCLVEK</sequence>
<keyword evidence="1" id="KW-0472">Membrane</keyword>
<accession>A0AA40DLQ5</accession>
<gene>
    <name evidence="2" type="ORF">B0H67DRAFT_556417</name>
</gene>
<dbReference type="InterPro" id="IPR053008">
    <property type="entry name" value="Phomopsin_biosynth_assoc"/>
</dbReference>
<reference evidence="2" key="1">
    <citation type="submission" date="2023-06" db="EMBL/GenBank/DDBJ databases">
        <title>Genome-scale phylogeny and comparative genomics of the fungal order Sordariales.</title>
        <authorList>
            <consortium name="Lawrence Berkeley National Laboratory"/>
            <person name="Hensen N."/>
            <person name="Bonometti L."/>
            <person name="Westerberg I."/>
            <person name="Brannstrom I.O."/>
            <person name="Guillou S."/>
            <person name="Cros-Aarteil S."/>
            <person name="Calhoun S."/>
            <person name="Haridas S."/>
            <person name="Kuo A."/>
            <person name="Mondo S."/>
            <person name="Pangilinan J."/>
            <person name="Riley R."/>
            <person name="Labutti K."/>
            <person name="Andreopoulos B."/>
            <person name="Lipzen A."/>
            <person name="Chen C."/>
            <person name="Yanf M."/>
            <person name="Daum C."/>
            <person name="Ng V."/>
            <person name="Clum A."/>
            <person name="Steindorff A."/>
            <person name="Ohm R."/>
            <person name="Martin F."/>
            <person name="Silar P."/>
            <person name="Natvig D."/>
            <person name="Lalanne C."/>
            <person name="Gautier V."/>
            <person name="Ament-Velasquez S.L."/>
            <person name="Kruys A."/>
            <person name="Hutchinson M.I."/>
            <person name="Powell A.J."/>
            <person name="Barry K."/>
            <person name="Miller A.N."/>
            <person name="Grigoriev I.V."/>
            <person name="Debuchy R."/>
            <person name="Gladieux P."/>
            <person name="Thoren M.H."/>
            <person name="Johannesson H."/>
        </authorList>
    </citation>
    <scope>NUCLEOTIDE SEQUENCE</scope>
    <source>
        <strain evidence="2">SMH4607-1</strain>
    </source>
</reference>
<keyword evidence="1" id="KW-0812">Transmembrane</keyword>